<dbReference type="OrthoDB" id="6881322at2"/>
<feature type="domain" description="HTH crp-type" evidence="5">
    <location>
        <begin position="147"/>
        <end position="220"/>
    </location>
</feature>
<evidence type="ECO:0000259" key="5">
    <source>
        <dbReference type="PROSITE" id="PS51063"/>
    </source>
</evidence>
<evidence type="ECO:0000256" key="2">
    <source>
        <dbReference type="ARBA" id="ARBA00023125"/>
    </source>
</evidence>
<dbReference type="InterPro" id="IPR050397">
    <property type="entry name" value="Env_Response_Regulators"/>
</dbReference>
<dbReference type="SUPFAM" id="SSF46785">
    <property type="entry name" value="Winged helix' DNA-binding domain"/>
    <property type="match status" value="1"/>
</dbReference>
<dbReference type="InterPro" id="IPR014710">
    <property type="entry name" value="RmlC-like_jellyroll"/>
</dbReference>
<evidence type="ECO:0000313" key="6">
    <source>
        <dbReference type="EMBL" id="PXX93753.1"/>
    </source>
</evidence>
<dbReference type="InterPro" id="IPR000595">
    <property type="entry name" value="cNMP-bd_dom"/>
</dbReference>
<keyword evidence="3" id="KW-0804">Transcription</keyword>
<dbReference type="PANTHER" id="PTHR24567">
    <property type="entry name" value="CRP FAMILY TRANSCRIPTIONAL REGULATORY PROTEIN"/>
    <property type="match status" value="1"/>
</dbReference>
<protein>
    <submittedName>
        <fullName evidence="6">Crp/Fnr family transcriptional regulator</fullName>
    </submittedName>
</protein>
<sequence length="230" mass="25549">MIDIKSLLANCPLFSGFPRPALEDLAAIARTRRFEADEPIYDKGSATSTLNIIASGVVRISSVNSAGREATLIMFSAGTWFGDSVFSPGMRRVYGARAHEAATIVEMPGDAFRQLMGRYPECYPVILDMVSRRLWAAMSIIEDDALRGIAARIGRRLLFLAEIQGNREAGSEPVTIWITREHIANMMGMTRQGIHQWIKGFEREGLLELSYGRIVLTDPAALQHHLENID</sequence>
<feature type="domain" description="Cyclic nucleotide-binding" evidence="4">
    <location>
        <begin position="13"/>
        <end position="118"/>
    </location>
</feature>
<dbReference type="GO" id="GO:0005829">
    <property type="term" value="C:cytosol"/>
    <property type="evidence" value="ECO:0007669"/>
    <property type="project" value="TreeGrafter"/>
</dbReference>
<keyword evidence="1" id="KW-0805">Transcription regulation</keyword>
<dbReference type="GO" id="GO:0003700">
    <property type="term" value="F:DNA-binding transcription factor activity"/>
    <property type="evidence" value="ECO:0007669"/>
    <property type="project" value="TreeGrafter"/>
</dbReference>
<dbReference type="PANTHER" id="PTHR24567:SF26">
    <property type="entry name" value="REGULATORY PROTEIN YEIL"/>
    <property type="match status" value="1"/>
</dbReference>
<dbReference type="InterPro" id="IPR018490">
    <property type="entry name" value="cNMP-bd_dom_sf"/>
</dbReference>
<dbReference type="SUPFAM" id="SSF51206">
    <property type="entry name" value="cAMP-binding domain-like"/>
    <property type="match status" value="1"/>
</dbReference>
<dbReference type="RefSeq" id="WP_114611677.1">
    <property type="nucleotide sequence ID" value="NZ_QFWX01000001.1"/>
</dbReference>
<keyword evidence="7" id="KW-1185">Reference proteome</keyword>
<dbReference type="Gene3D" id="1.10.10.10">
    <property type="entry name" value="Winged helix-like DNA-binding domain superfamily/Winged helix DNA-binding domain"/>
    <property type="match status" value="1"/>
</dbReference>
<evidence type="ECO:0000256" key="3">
    <source>
        <dbReference type="ARBA" id="ARBA00023163"/>
    </source>
</evidence>
<dbReference type="PROSITE" id="PS50042">
    <property type="entry name" value="CNMP_BINDING_3"/>
    <property type="match status" value="1"/>
</dbReference>
<dbReference type="Gene3D" id="2.60.120.10">
    <property type="entry name" value="Jelly Rolls"/>
    <property type="match status" value="1"/>
</dbReference>
<dbReference type="AlphaFoldDB" id="A0A2V3ZT17"/>
<organism evidence="6 7">
    <name type="scientific">Marinobacter vulgaris</name>
    <dbReference type="NCBI Taxonomy" id="1928331"/>
    <lineage>
        <taxon>Bacteria</taxon>
        <taxon>Pseudomonadati</taxon>
        <taxon>Pseudomonadota</taxon>
        <taxon>Gammaproteobacteria</taxon>
        <taxon>Pseudomonadales</taxon>
        <taxon>Marinobacteraceae</taxon>
        <taxon>Marinobacter</taxon>
    </lineage>
</organism>
<name>A0A2V3ZT17_9GAMM</name>
<gene>
    <name evidence="6" type="ORF">DIT71_02860</name>
</gene>
<keyword evidence="2" id="KW-0238">DNA-binding</keyword>
<dbReference type="Pfam" id="PF13545">
    <property type="entry name" value="HTH_Crp_2"/>
    <property type="match status" value="1"/>
</dbReference>
<reference evidence="6 7" key="2">
    <citation type="submission" date="2018-06" db="EMBL/GenBank/DDBJ databases">
        <title>Marinobactersediminissp. nov, a moderately halophilic bacterium isolated from marine solar saltern.</title>
        <authorList>
            <person name="Zhang Y."/>
        </authorList>
    </citation>
    <scope>NUCLEOTIDE SEQUENCE [LARGE SCALE GENOMIC DNA]</scope>
    <source>
        <strain evidence="6 7">F01</strain>
    </source>
</reference>
<proteinExistence type="predicted"/>
<dbReference type="SMART" id="SM00419">
    <property type="entry name" value="HTH_CRP"/>
    <property type="match status" value="1"/>
</dbReference>
<evidence type="ECO:0000313" key="7">
    <source>
        <dbReference type="Proteomes" id="UP000253987"/>
    </source>
</evidence>
<evidence type="ECO:0000259" key="4">
    <source>
        <dbReference type="PROSITE" id="PS50042"/>
    </source>
</evidence>
<dbReference type="CDD" id="cd00038">
    <property type="entry name" value="CAP_ED"/>
    <property type="match status" value="1"/>
</dbReference>
<dbReference type="EMBL" id="QFWX01000001">
    <property type="protein sequence ID" value="PXX93753.1"/>
    <property type="molecule type" value="Genomic_DNA"/>
</dbReference>
<accession>A0A2V3ZT17</accession>
<dbReference type="InterPro" id="IPR036388">
    <property type="entry name" value="WH-like_DNA-bd_sf"/>
</dbReference>
<dbReference type="Proteomes" id="UP000253987">
    <property type="component" value="Unassembled WGS sequence"/>
</dbReference>
<comment type="caution">
    <text evidence="6">The sequence shown here is derived from an EMBL/GenBank/DDBJ whole genome shotgun (WGS) entry which is preliminary data.</text>
</comment>
<dbReference type="PROSITE" id="PS51063">
    <property type="entry name" value="HTH_CRP_2"/>
    <property type="match status" value="1"/>
</dbReference>
<dbReference type="Pfam" id="PF00027">
    <property type="entry name" value="cNMP_binding"/>
    <property type="match status" value="1"/>
</dbReference>
<dbReference type="InterPro" id="IPR012318">
    <property type="entry name" value="HTH_CRP"/>
</dbReference>
<dbReference type="GO" id="GO:0003677">
    <property type="term" value="F:DNA binding"/>
    <property type="evidence" value="ECO:0007669"/>
    <property type="project" value="UniProtKB-KW"/>
</dbReference>
<evidence type="ECO:0000256" key="1">
    <source>
        <dbReference type="ARBA" id="ARBA00023015"/>
    </source>
</evidence>
<reference evidence="7" key="1">
    <citation type="submission" date="2018-05" db="EMBL/GenBank/DDBJ databases">
        <authorList>
            <person name="Lu D."/>
        </authorList>
    </citation>
    <scope>NUCLEOTIDE SEQUENCE [LARGE SCALE GENOMIC DNA]</scope>
    <source>
        <strain evidence="7">F01</strain>
    </source>
</reference>
<dbReference type="SMART" id="SM00100">
    <property type="entry name" value="cNMP"/>
    <property type="match status" value="1"/>
</dbReference>
<dbReference type="InterPro" id="IPR036390">
    <property type="entry name" value="WH_DNA-bd_sf"/>
</dbReference>